<dbReference type="SUPFAM" id="SSF51197">
    <property type="entry name" value="Clavaminate synthase-like"/>
    <property type="match status" value="1"/>
</dbReference>
<dbReference type="InterPro" id="IPR044861">
    <property type="entry name" value="IPNS-like_FE2OG_OXY"/>
</dbReference>
<sequence length="324" mass="37083">VKHILKKLSFKNFQIDIDSKAAQREIDLLKEALYANEVLILIDHKIPKGIIDNAYEQSKIFHSLDDDDPRKQSAHYRNAHFGRGWSPCGQEPAYLANTKATCSAFDLCYEITEIDHEHENYGPNLWPPKMPEFRKHVYNYYLTFTALEQTFARALEHALDLEKDYITSKMTERSPSTMRLIYYPCVEDEPEANLYGISAHTDYEVFTLLTQTNLGLEIQNQKGEWLGVDVGPYEVVVNIGDMIERMTNGKIKASNHRVVPVQWIRYSIARFCAIDGDHIVKPLSQFVDPDIGPLYEPITQQDNIKNGLAQATANSEAMKQQAVN</sequence>
<dbReference type="Pfam" id="PF03171">
    <property type="entry name" value="2OG-FeII_Oxy"/>
    <property type="match status" value="1"/>
</dbReference>
<accession>A0A382FU43</accession>
<gene>
    <name evidence="2" type="ORF">METZ01_LOCUS218949</name>
</gene>
<dbReference type="PROSITE" id="PS51471">
    <property type="entry name" value="FE2OG_OXY"/>
    <property type="match status" value="1"/>
</dbReference>
<dbReference type="Pfam" id="PF14226">
    <property type="entry name" value="DIOX_N"/>
    <property type="match status" value="1"/>
</dbReference>
<reference evidence="2" key="1">
    <citation type="submission" date="2018-05" db="EMBL/GenBank/DDBJ databases">
        <authorList>
            <person name="Lanie J.A."/>
            <person name="Ng W.-L."/>
            <person name="Kazmierczak K.M."/>
            <person name="Andrzejewski T.M."/>
            <person name="Davidsen T.M."/>
            <person name="Wayne K.J."/>
            <person name="Tettelin H."/>
            <person name="Glass J.I."/>
            <person name="Rusch D."/>
            <person name="Podicherti R."/>
            <person name="Tsui H.-C.T."/>
            <person name="Winkler M.E."/>
        </authorList>
    </citation>
    <scope>NUCLEOTIDE SEQUENCE</scope>
</reference>
<feature type="non-terminal residue" evidence="2">
    <location>
        <position position="1"/>
    </location>
</feature>
<evidence type="ECO:0000313" key="2">
    <source>
        <dbReference type="EMBL" id="SVB66095.1"/>
    </source>
</evidence>
<dbReference type="InterPro" id="IPR050231">
    <property type="entry name" value="Iron_ascorbate_oxido_reductase"/>
</dbReference>
<evidence type="ECO:0000259" key="1">
    <source>
        <dbReference type="PROSITE" id="PS51471"/>
    </source>
</evidence>
<dbReference type="Gene3D" id="2.60.120.330">
    <property type="entry name" value="B-lactam Antibiotic, Isopenicillin N Synthase, Chain"/>
    <property type="match status" value="1"/>
</dbReference>
<dbReference type="PANTHER" id="PTHR47990">
    <property type="entry name" value="2-OXOGLUTARATE (2OG) AND FE(II)-DEPENDENT OXYGENASE SUPERFAMILY PROTEIN-RELATED"/>
    <property type="match status" value="1"/>
</dbReference>
<dbReference type="InterPro" id="IPR027443">
    <property type="entry name" value="IPNS-like_sf"/>
</dbReference>
<proteinExistence type="predicted"/>
<dbReference type="EMBL" id="UINC01051667">
    <property type="protein sequence ID" value="SVB66095.1"/>
    <property type="molecule type" value="Genomic_DNA"/>
</dbReference>
<dbReference type="AlphaFoldDB" id="A0A382FU43"/>
<name>A0A382FU43_9ZZZZ</name>
<dbReference type="InterPro" id="IPR026992">
    <property type="entry name" value="DIOX_N"/>
</dbReference>
<feature type="domain" description="Fe2OG dioxygenase" evidence="1">
    <location>
        <begin position="174"/>
        <end position="274"/>
    </location>
</feature>
<organism evidence="2">
    <name type="scientific">marine metagenome</name>
    <dbReference type="NCBI Taxonomy" id="408172"/>
    <lineage>
        <taxon>unclassified sequences</taxon>
        <taxon>metagenomes</taxon>
        <taxon>ecological metagenomes</taxon>
    </lineage>
</organism>
<dbReference type="InterPro" id="IPR005123">
    <property type="entry name" value="Oxoglu/Fe-dep_dioxygenase_dom"/>
</dbReference>
<protein>
    <recommendedName>
        <fullName evidence="1">Fe2OG dioxygenase domain-containing protein</fullName>
    </recommendedName>
</protein>